<reference evidence="1 2" key="1">
    <citation type="submission" date="2020-11" db="EMBL/GenBank/DDBJ databases">
        <title>A novel isolate from a Black sea contaminated sediment with potential to produce alkanes: Plantactinospora alkalitolerans sp. nov.</title>
        <authorList>
            <person name="Carro L."/>
            <person name="Veyisoglu A."/>
            <person name="Guven K."/>
            <person name="Schumann P."/>
            <person name="Klenk H.-P."/>
            <person name="Sahin N."/>
        </authorList>
    </citation>
    <scope>NUCLEOTIDE SEQUENCE [LARGE SCALE GENOMIC DNA]</scope>
    <source>
        <strain evidence="1 2">S1510</strain>
    </source>
</reference>
<name>A0ABS0H9C7_9ACTN</name>
<dbReference type="EMBL" id="JADPUN010000412">
    <property type="protein sequence ID" value="MBF9135081.1"/>
    <property type="molecule type" value="Genomic_DNA"/>
</dbReference>
<comment type="caution">
    <text evidence="1">The sequence shown here is derived from an EMBL/GenBank/DDBJ whole genome shotgun (WGS) entry which is preliminary data.</text>
</comment>
<evidence type="ECO:0008006" key="3">
    <source>
        <dbReference type="Google" id="ProtNLM"/>
    </source>
</evidence>
<evidence type="ECO:0000313" key="2">
    <source>
        <dbReference type="Proteomes" id="UP000638560"/>
    </source>
</evidence>
<organism evidence="1 2">
    <name type="scientific">Plantactinospora alkalitolerans</name>
    <dbReference type="NCBI Taxonomy" id="2789879"/>
    <lineage>
        <taxon>Bacteria</taxon>
        <taxon>Bacillati</taxon>
        <taxon>Actinomycetota</taxon>
        <taxon>Actinomycetes</taxon>
        <taxon>Micromonosporales</taxon>
        <taxon>Micromonosporaceae</taxon>
        <taxon>Plantactinospora</taxon>
    </lineage>
</organism>
<sequence>MLGRSWPTWPGRPAQLNEALEALHEWGDQYRSWIGSLAGAPAGVVPIPQR</sequence>
<proteinExistence type="predicted"/>
<gene>
    <name evidence="1" type="ORF">I0C86_40090</name>
</gene>
<evidence type="ECO:0000313" key="1">
    <source>
        <dbReference type="EMBL" id="MBF9135081.1"/>
    </source>
</evidence>
<dbReference type="RefSeq" id="WP_196206544.1">
    <property type="nucleotide sequence ID" value="NZ_JADPUN010000412.1"/>
</dbReference>
<dbReference type="Proteomes" id="UP000638560">
    <property type="component" value="Unassembled WGS sequence"/>
</dbReference>
<protein>
    <recommendedName>
        <fullName evidence="3">Transcriptional regulator</fullName>
    </recommendedName>
</protein>
<accession>A0ABS0H9C7</accession>
<keyword evidence="2" id="KW-1185">Reference proteome</keyword>